<keyword evidence="3" id="KW-0808">Transferase</keyword>
<dbReference type="SUPFAM" id="SSF69572">
    <property type="entry name" value="Activating enzymes of the ubiquitin-like proteins"/>
    <property type="match status" value="1"/>
</dbReference>
<dbReference type="Pfam" id="PF00899">
    <property type="entry name" value="ThiF"/>
    <property type="match status" value="1"/>
</dbReference>
<accession>A0A160TWI6</accession>
<dbReference type="GO" id="GO:0016779">
    <property type="term" value="F:nucleotidyltransferase activity"/>
    <property type="evidence" value="ECO:0007669"/>
    <property type="project" value="UniProtKB-KW"/>
</dbReference>
<dbReference type="CDD" id="cd00757">
    <property type="entry name" value="ThiF_MoeB_HesA_family"/>
    <property type="match status" value="1"/>
</dbReference>
<dbReference type="AlphaFoldDB" id="A0A160TWI6"/>
<dbReference type="GO" id="GO:0008146">
    <property type="term" value="F:sulfotransferase activity"/>
    <property type="evidence" value="ECO:0007669"/>
    <property type="project" value="TreeGrafter"/>
</dbReference>
<sequence length="253" mass="27501">MNPDQTERYSRQIKLPQVGQIGQQQLLDARVLIIGMGGLGSPVSMYLAAAGVGHLVISDYDRVDESNLQRQIVHTQASINELKATSARDTLLRLNPSVSIDALNYELDDEELREQVTQANVVVDCTDNFPSRFELNRVSLATGTPVVSGAAIRWEGQVSTFIPKNPDSPCYQCLYPDTGIEATTCANEGVIAPIVGVVGTTQALETLNVLLETGSGLCGRLLVLDGIAMEWQTITLSRNHNCPACQDRPTYLD</sequence>
<dbReference type="GO" id="GO:0004792">
    <property type="term" value="F:thiosulfate-cyanide sulfurtransferase activity"/>
    <property type="evidence" value="ECO:0007669"/>
    <property type="project" value="TreeGrafter"/>
</dbReference>
<dbReference type="InterPro" id="IPR045886">
    <property type="entry name" value="ThiF/MoeB/HesA"/>
</dbReference>
<dbReference type="GO" id="GO:0005829">
    <property type="term" value="C:cytosol"/>
    <property type="evidence" value="ECO:0007669"/>
    <property type="project" value="TreeGrafter"/>
</dbReference>
<dbReference type="PANTHER" id="PTHR10953">
    <property type="entry name" value="UBIQUITIN-ACTIVATING ENZYME E1"/>
    <property type="match status" value="1"/>
</dbReference>
<evidence type="ECO:0000259" key="2">
    <source>
        <dbReference type="Pfam" id="PF00899"/>
    </source>
</evidence>
<dbReference type="PANTHER" id="PTHR10953:SF102">
    <property type="entry name" value="ADENYLYLTRANSFERASE AND SULFURTRANSFERASE MOCS3"/>
    <property type="match status" value="1"/>
</dbReference>
<reference evidence="3" key="1">
    <citation type="submission" date="2015-10" db="EMBL/GenBank/DDBJ databases">
        <authorList>
            <person name="Gilbert D.G."/>
        </authorList>
    </citation>
    <scope>NUCLEOTIDE SEQUENCE</scope>
</reference>
<evidence type="ECO:0000256" key="1">
    <source>
        <dbReference type="ARBA" id="ARBA00009919"/>
    </source>
</evidence>
<organism evidence="3">
    <name type="scientific">hydrothermal vent metagenome</name>
    <dbReference type="NCBI Taxonomy" id="652676"/>
    <lineage>
        <taxon>unclassified sequences</taxon>
        <taxon>metagenomes</taxon>
        <taxon>ecological metagenomes</taxon>
    </lineage>
</organism>
<gene>
    <name evidence="3" type="ORF">MGWOODY_XGa1837</name>
</gene>
<dbReference type="NCBIfam" id="NF004281">
    <property type="entry name" value="PRK05690.1"/>
    <property type="match status" value="1"/>
</dbReference>
<comment type="similarity">
    <text evidence="1">Belongs to the HesA/MoeB/ThiF family.</text>
</comment>
<evidence type="ECO:0000313" key="3">
    <source>
        <dbReference type="EMBL" id="CUS54847.1"/>
    </source>
</evidence>
<dbReference type="EMBL" id="CZRL01000106">
    <property type="protein sequence ID" value="CUS54847.1"/>
    <property type="molecule type" value="Genomic_DNA"/>
</dbReference>
<protein>
    <submittedName>
        <fullName evidence="3">Sulfur carrier protein adenylyltransferase ThiF</fullName>
    </submittedName>
</protein>
<feature type="domain" description="THIF-type NAD/FAD binding fold" evidence="2">
    <location>
        <begin position="9"/>
        <end position="244"/>
    </location>
</feature>
<dbReference type="GO" id="GO:0008641">
    <property type="term" value="F:ubiquitin-like modifier activating enzyme activity"/>
    <property type="evidence" value="ECO:0007669"/>
    <property type="project" value="InterPro"/>
</dbReference>
<keyword evidence="3" id="KW-0548">Nucleotidyltransferase</keyword>
<dbReference type="InterPro" id="IPR035985">
    <property type="entry name" value="Ubiquitin-activating_enz"/>
</dbReference>
<proteinExistence type="inferred from homology"/>
<dbReference type="InterPro" id="IPR000594">
    <property type="entry name" value="ThiF_NAD_FAD-bd"/>
</dbReference>
<dbReference type="FunFam" id="3.40.50.720:FF:000080">
    <property type="entry name" value="Thiazole biosynthesis adenylyltransferase ThiF"/>
    <property type="match status" value="1"/>
</dbReference>
<dbReference type="Gene3D" id="3.40.50.720">
    <property type="entry name" value="NAD(P)-binding Rossmann-like Domain"/>
    <property type="match status" value="1"/>
</dbReference>
<name>A0A160TWI6_9ZZZZ</name>